<name>A0AA41YVZ0_9HYPH</name>
<feature type="transmembrane region" description="Helical" evidence="8">
    <location>
        <begin position="80"/>
        <end position="101"/>
    </location>
</feature>
<feature type="region of interest" description="Disordered" evidence="7">
    <location>
        <begin position="672"/>
        <end position="691"/>
    </location>
</feature>
<evidence type="ECO:0000256" key="4">
    <source>
        <dbReference type="ARBA" id="ARBA00022692"/>
    </source>
</evidence>
<organism evidence="9 10">
    <name type="scientific">Lichenifustis flavocetrariae</name>
    <dbReference type="NCBI Taxonomy" id="2949735"/>
    <lineage>
        <taxon>Bacteria</taxon>
        <taxon>Pseudomonadati</taxon>
        <taxon>Pseudomonadota</taxon>
        <taxon>Alphaproteobacteria</taxon>
        <taxon>Hyphomicrobiales</taxon>
        <taxon>Lichenihabitantaceae</taxon>
        <taxon>Lichenifustis</taxon>
    </lineage>
</organism>
<keyword evidence="6 8" id="KW-0472">Membrane</keyword>
<keyword evidence="4 8" id="KW-0812">Transmembrane</keyword>
<feature type="transmembrane region" description="Helical" evidence="8">
    <location>
        <begin position="370"/>
        <end position="390"/>
    </location>
</feature>
<feature type="transmembrane region" description="Helical" evidence="8">
    <location>
        <begin position="424"/>
        <end position="444"/>
    </location>
</feature>
<evidence type="ECO:0000256" key="8">
    <source>
        <dbReference type="SAM" id="Phobius"/>
    </source>
</evidence>
<gene>
    <name evidence="9" type="ORF">M8523_08960</name>
</gene>
<dbReference type="PANTHER" id="PTHR30509:SF9">
    <property type="entry name" value="MULTIDRUG RESISTANCE PROTEIN MDTO"/>
    <property type="match status" value="1"/>
</dbReference>
<sequence>MTVPSGRDWLFSVKTFAAAMLAVYIGLLTSLPRPYWAMATVYICSQPLSGATRSKGVYRVIGTCMGATAAIVLVPSLANAPVLLVGALALWVAGCLYVSLLDRSPRSYTFMLGGYTAALIGFPAATDPGSIWDLALARSEEITLGILCASLVSSLVFPRSVGDVVAARANTWLGDGARLALDALTGRGGTETRRDLIRLAGDAAEIDMLATHLAYDTSRIRDAAHHVLALRLRMLMLLPVLSSIADRLTVLRAQGDDLPPKLAQAIERLRGWIRPGPPSFAEEERIAGEADAEHLRVAIAEAEPMLDQHSDWTAAVTASLTLRLREFVDLASDCRALRHSIATGRRRPAPLRVEPQAGALALRHRDHAMALLSAVGVAIAIVLCCTFWIQSGWPDGSAAPMMAAVACCFFAAQDDPVPAILQFANYTGVAVVLMAVYQFAIFPLVHDFEILVLVLAPMFLIVGTLISMPKTAGRGLAIAANGSTVLALQSTYGADFNSYANSNLSLILGMYAAAIVTRLVRSVGAEWAIRRLIWSGRRTIAAAADRRDPANRARFAGLMLDRLGLLAPRLAALDTNHALRDRDILAHIRIGLNVIDLRGARSALTLPAQEAVKALLKSLARVYRTGLEVSDAGLIGRLDAALGQVLSCDEAPAKRTALLALVGIRRGLFPEAPPYSPDQPSNPGQIESAAA</sequence>
<evidence type="ECO:0000256" key="5">
    <source>
        <dbReference type="ARBA" id="ARBA00022989"/>
    </source>
</evidence>
<dbReference type="EMBL" id="JAMOIM010000004">
    <property type="protein sequence ID" value="MCW6508152.1"/>
    <property type="molecule type" value="Genomic_DNA"/>
</dbReference>
<comment type="subcellular location">
    <subcellularLocation>
        <location evidence="1">Cell membrane</location>
        <topology evidence="1">Multi-pass membrane protein</topology>
    </subcellularLocation>
</comment>
<dbReference type="Pfam" id="PF04632">
    <property type="entry name" value="FUSC"/>
    <property type="match status" value="1"/>
</dbReference>
<reference evidence="9" key="1">
    <citation type="submission" date="2022-05" db="EMBL/GenBank/DDBJ databases">
        <authorList>
            <person name="Pankratov T."/>
        </authorList>
    </citation>
    <scope>NUCLEOTIDE SEQUENCE</scope>
    <source>
        <strain evidence="9">BP6-180914</strain>
    </source>
</reference>
<dbReference type="GO" id="GO:0022857">
    <property type="term" value="F:transmembrane transporter activity"/>
    <property type="evidence" value="ECO:0007669"/>
    <property type="project" value="InterPro"/>
</dbReference>
<evidence type="ECO:0000313" key="10">
    <source>
        <dbReference type="Proteomes" id="UP001165667"/>
    </source>
</evidence>
<dbReference type="Proteomes" id="UP001165667">
    <property type="component" value="Unassembled WGS sequence"/>
</dbReference>
<proteinExistence type="predicted"/>
<keyword evidence="3" id="KW-1003">Cell membrane</keyword>
<evidence type="ECO:0000256" key="1">
    <source>
        <dbReference type="ARBA" id="ARBA00004651"/>
    </source>
</evidence>
<keyword evidence="2" id="KW-0813">Transport</keyword>
<protein>
    <submittedName>
        <fullName evidence="9">FUSC family protein</fullName>
    </submittedName>
</protein>
<feature type="transmembrane region" description="Helical" evidence="8">
    <location>
        <begin position="16"/>
        <end position="36"/>
    </location>
</feature>
<keyword evidence="10" id="KW-1185">Reference proteome</keyword>
<dbReference type="RefSeq" id="WP_282584495.1">
    <property type="nucleotide sequence ID" value="NZ_JAMOIM010000004.1"/>
</dbReference>
<evidence type="ECO:0000256" key="7">
    <source>
        <dbReference type="SAM" id="MobiDB-lite"/>
    </source>
</evidence>
<accession>A0AA41YVZ0</accession>
<dbReference type="InterPro" id="IPR006726">
    <property type="entry name" value="PHBA_efflux_AaeB/fusaric-R"/>
</dbReference>
<dbReference type="GO" id="GO:0005886">
    <property type="term" value="C:plasma membrane"/>
    <property type="evidence" value="ECO:0007669"/>
    <property type="project" value="UniProtKB-SubCell"/>
</dbReference>
<dbReference type="AlphaFoldDB" id="A0AA41YVZ0"/>
<evidence type="ECO:0000256" key="6">
    <source>
        <dbReference type="ARBA" id="ARBA00023136"/>
    </source>
</evidence>
<keyword evidence="5 8" id="KW-1133">Transmembrane helix</keyword>
<feature type="transmembrane region" description="Helical" evidence="8">
    <location>
        <begin position="450"/>
        <end position="468"/>
    </location>
</feature>
<evidence type="ECO:0000313" key="9">
    <source>
        <dbReference type="EMBL" id="MCW6508152.1"/>
    </source>
</evidence>
<evidence type="ECO:0000256" key="2">
    <source>
        <dbReference type="ARBA" id="ARBA00022448"/>
    </source>
</evidence>
<comment type="caution">
    <text evidence="9">The sequence shown here is derived from an EMBL/GenBank/DDBJ whole genome shotgun (WGS) entry which is preliminary data.</text>
</comment>
<dbReference type="PANTHER" id="PTHR30509">
    <property type="entry name" value="P-HYDROXYBENZOIC ACID EFFLUX PUMP SUBUNIT-RELATED"/>
    <property type="match status" value="1"/>
</dbReference>
<evidence type="ECO:0000256" key="3">
    <source>
        <dbReference type="ARBA" id="ARBA00022475"/>
    </source>
</evidence>
<feature type="transmembrane region" description="Helical" evidence="8">
    <location>
        <begin position="56"/>
        <end position="74"/>
    </location>
</feature>